<sequence length="146" mass="16819">MAVITANVTLNGGWGAHENARARKHYYTWRRMRAGSVKVRLNWVTSQYNRTGYCGHWANLPYAITVYLRRQSDGAIVSSAKFNDEQQGVTKTLNVPSTGNYAWSFELWHPGDVYTTQNHTLPPYCHLEQYYTPSFQFLSTFQTDTN</sequence>
<accession>A0AAU6R622</accession>
<reference evidence="1" key="1">
    <citation type="submission" date="2023-10" db="EMBL/GenBank/DDBJ databases">
        <title>Two new lytic phages for Micrococcus sp. strain 1402.</title>
        <authorList>
            <person name="Petrzik K."/>
        </authorList>
    </citation>
    <scope>NUCLEOTIDE SEQUENCE</scope>
</reference>
<proteinExistence type="predicted"/>
<organism evidence="1">
    <name type="scientific">Micrococcus phage Olihed</name>
    <dbReference type="NCBI Taxonomy" id="3092209"/>
    <lineage>
        <taxon>Viruses</taxon>
        <taxon>Duplodnaviria</taxon>
        <taxon>Heunggongvirae</taxon>
        <taxon>Uroviricota</taxon>
        <taxon>Caudoviricetes</taxon>
    </lineage>
</organism>
<protein>
    <recommendedName>
        <fullName evidence="2">Minor tail protein</fullName>
    </recommendedName>
</protein>
<evidence type="ECO:0000313" key="1">
    <source>
        <dbReference type="EMBL" id="WZE63397.1"/>
    </source>
</evidence>
<dbReference type="EMBL" id="OR756648">
    <property type="protein sequence ID" value="WZE63397.1"/>
    <property type="molecule type" value="Genomic_DNA"/>
</dbReference>
<name>A0AAU6R622_9CAUD</name>
<evidence type="ECO:0008006" key="2">
    <source>
        <dbReference type="Google" id="ProtNLM"/>
    </source>
</evidence>